<dbReference type="RefSeq" id="WP_004023053.1">
    <property type="nucleotide sequence ID" value="NZ_CABEIC010000002.1"/>
</dbReference>
<evidence type="ECO:0000256" key="5">
    <source>
        <dbReference type="ARBA" id="ARBA00040781"/>
    </source>
</evidence>
<dbReference type="InterPro" id="IPR020904">
    <property type="entry name" value="Sc_DH/Rdtase_CS"/>
</dbReference>
<keyword evidence="3" id="KW-0134">Cell wall</keyword>
<proteinExistence type="inferred from homology"/>
<evidence type="ECO:0000259" key="7">
    <source>
        <dbReference type="SMART" id="SM00822"/>
    </source>
</evidence>
<dbReference type="AlphaFoldDB" id="A0AAD0P0A1"/>
<accession>A0AAD0P0A1</accession>
<dbReference type="PRINTS" id="PR00080">
    <property type="entry name" value="SDRFAMILY"/>
</dbReference>
<evidence type="ECO:0000256" key="4">
    <source>
        <dbReference type="ARBA" id="ARBA00023002"/>
    </source>
</evidence>
<comment type="catalytic activity">
    <reaction evidence="6">
        <text>a (3R)-hydroxyacyl-[ACP] + NADP(+) = a 3-oxoacyl-[ACP] + NADPH + H(+)</text>
        <dbReference type="Rhea" id="RHEA:17397"/>
        <dbReference type="Rhea" id="RHEA-COMP:9916"/>
        <dbReference type="Rhea" id="RHEA-COMP:9945"/>
        <dbReference type="ChEBI" id="CHEBI:15378"/>
        <dbReference type="ChEBI" id="CHEBI:57783"/>
        <dbReference type="ChEBI" id="CHEBI:58349"/>
        <dbReference type="ChEBI" id="CHEBI:78776"/>
        <dbReference type="ChEBI" id="CHEBI:78827"/>
        <dbReference type="EC" id="1.1.1.100"/>
    </reaction>
    <physiologicalReaction direction="right-to-left" evidence="6">
        <dbReference type="Rhea" id="RHEA:17399"/>
    </physiologicalReaction>
</comment>
<dbReference type="GeneID" id="32689388"/>
<dbReference type="PROSITE" id="PS00061">
    <property type="entry name" value="ADH_SHORT"/>
    <property type="match status" value="1"/>
</dbReference>
<dbReference type="Gene3D" id="3.40.50.720">
    <property type="entry name" value="NAD(P)-binding Rossmann-like Domain"/>
    <property type="match status" value="1"/>
</dbReference>
<dbReference type="GO" id="GO:0032787">
    <property type="term" value="P:monocarboxylic acid metabolic process"/>
    <property type="evidence" value="ECO:0007669"/>
    <property type="project" value="UniProtKB-ARBA"/>
</dbReference>
<dbReference type="InterPro" id="IPR050259">
    <property type="entry name" value="SDR"/>
</dbReference>
<organism evidence="8 9">
    <name type="scientific">Gordonia terrae</name>
    <dbReference type="NCBI Taxonomy" id="2055"/>
    <lineage>
        <taxon>Bacteria</taxon>
        <taxon>Bacillati</taxon>
        <taxon>Actinomycetota</taxon>
        <taxon>Actinomycetes</taxon>
        <taxon>Mycobacteriales</taxon>
        <taxon>Gordoniaceae</taxon>
        <taxon>Gordonia</taxon>
    </lineage>
</organism>
<comment type="similarity">
    <text evidence="2">Belongs to the short-chain dehydrogenases/reductases (SDR) family.</text>
</comment>
<dbReference type="SMART" id="SM00822">
    <property type="entry name" value="PKS_KR"/>
    <property type="match status" value="1"/>
</dbReference>
<dbReference type="KEGG" id="gta:BCM27_16320"/>
<dbReference type="SUPFAM" id="SSF51735">
    <property type="entry name" value="NAD(P)-binding Rossmann-fold domains"/>
    <property type="match status" value="1"/>
</dbReference>
<dbReference type="PRINTS" id="PR00081">
    <property type="entry name" value="GDHRDH"/>
</dbReference>
<dbReference type="InterPro" id="IPR057326">
    <property type="entry name" value="KR_dom"/>
</dbReference>
<dbReference type="PANTHER" id="PTHR42879:SF2">
    <property type="entry name" value="3-OXOACYL-[ACYL-CARRIER-PROTEIN] REDUCTASE FABG"/>
    <property type="match status" value="1"/>
</dbReference>
<dbReference type="Proteomes" id="UP000247118">
    <property type="component" value="Chromosome"/>
</dbReference>
<evidence type="ECO:0000256" key="2">
    <source>
        <dbReference type="ARBA" id="ARBA00006484"/>
    </source>
</evidence>
<dbReference type="Pfam" id="PF13561">
    <property type="entry name" value="adh_short_C2"/>
    <property type="match status" value="1"/>
</dbReference>
<evidence type="ECO:0000256" key="1">
    <source>
        <dbReference type="ARBA" id="ARBA00004191"/>
    </source>
</evidence>
<dbReference type="PANTHER" id="PTHR42879">
    <property type="entry name" value="3-OXOACYL-(ACYL-CARRIER-PROTEIN) REDUCTASE"/>
    <property type="match status" value="1"/>
</dbReference>
<reference evidence="8 9" key="1">
    <citation type="submission" date="2018-05" db="EMBL/GenBank/DDBJ databases">
        <title>Complete genome sequence of Gordonia terrae NRRL B-16283.</title>
        <authorList>
            <person name="Garlena R.A."/>
            <person name="Russell D.A."/>
            <person name="Hatfull G.F."/>
        </authorList>
    </citation>
    <scope>NUCLEOTIDE SEQUENCE [LARGE SCALE GENOMIC DNA]</scope>
    <source>
        <strain evidence="8 9">NRRL B-16283</strain>
    </source>
</reference>
<evidence type="ECO:0000313" key="9">
    <source>
        <dbReference type="Proteomes" id="UP000247118"/>
    </source>
</evidence>
<gene>
    <name evidence="8" type="ORF">DLJ61_16490</name>
</gene>
<evidence type="ECO:0000256" key="3">
    <source>
        <dbReference type="ARBA" id="ARBA00022512"/>
    </source>
</evidence>
<keyword evidence="3" id="KW-0964">Secreted</keyword>
<dbReference type="EMBL" id="CP029604">
    <property type="protein sequence ID" value="AWO84894.1"/>
    <property type="molecule type" value="Genomic_DNA"/>
</dbReference>
<sequence length="274" mass="28600">MSVQKLQDKVALVSGSGRGIGRAVAVKLASEGARVVVNDLDPEPAKEVVAEIESAGGQAVACIGSVTDPEFADRFVTTAVDNFGGVDIIVNNAGYTWDSVIQKMTDKQWADILDVHLTAPFRILRAAQPVISAAVKREREQGSVPCRKVVNISSTSGLLGNPGQANYSSAKAGMVGLTKTIAKEWGRYNVTSNAVAYGVISTRLTSVTTEAKTIKVEDRDIRVGMDPAVMEAATKGIALGRAGTVEEAAGAVYLLCSPESSYITGQVLVCGGGL</sequence>
<dbReference type="InterPro" id="IPR036291">
    <property type="entry name" value="NAD(P)-bd_dom_sf"/>
</dbReference>
<protein>
    <recommendedName>
        <fullName evidence="5">3-oxoacyl-[acyl-carrier-protein] reductase MabA</fullName>
    </recommendedName>
</protein>
<comment type="subcellular location">
    <subcellularLocation>
        <location evidence="1">Secreted</location>
        <location evidence="1">Cell wall</location>
    </subcellularLocation>
</comment>
<keyword evidence="4" id="KW-0560">Oxidoreductase</keyword>
<name>A0AAD0P0A1_9ACTN</name>
<evidence type="ECO:0000256" key="6">
    <source>
        <dbReference type="ARBA" id="ARBA00047400"/>
    </source>
</evidence>
<dbReference type="InterPro" id="IPR002347">
    <property type="entry name" value="SDR_fam"/>
</dbReference>
<feature type="domain" description="Ketoreductase" evidence="7">
    <location>
        <begin position="9"/>
        <end position="203"/>
    </location>
</feature>
<dbReference type="GO" id="GO:0004316">
    <property type="term" value="F:3-oxoacyl-[acyl-carrier-protein] reductase (NADPH) activity"/>
    <property type="evidence" value="ECO:0007669"/>
    <property type="project" value="UniProtKB-EC"/>
</dbReference>
<dbReference type="FunFam" id="3.40.50.720:FF:000173">
    <property type="entry name" value="3-oxoacyl-[acyl-carrier protein] reductase"/>
    <property type="match status" value="1"/>
</dbReference>
<evidence type="ECO:0000313" key="8">
    <source>
        <dbReference type="EMBL" id="AWO84894.1"/>
    </source>
</evidence>